<dbReference type="PANTHER" id="PTHR46754">
    <property type="entry name" value="MKI67 FHA DOMAIN-INTERACTING NUCLEOLAR PHOSPHOPROTEIN"/>
    <property type="match status" value="1"/>
</dbReference>
<evidence type="ECO:0000256" key="1">
    <source>
        <dbReference type="ARBA" id="ARBA00004604"/>
    </source>
</evidence>
<gene>
    <name evidence="7" type="ORF">LSINAPIS_LOCUS4498</name>
</gene>
<reference evidence="7 8" key="1">
    <citation type="submission" date="2017-07" db="EMBL/GenBank/DDBJ databases">
        <authorList>
            <person name="Talla V."/>
            <person name="Backstrom N."/>
        </authorList>
    </citation>
    <scope>NUCLEOTIDE SEQUENCE [LARGE SCALE GENOMIC DNA]</scope>
</reference>
<evidence type="ECO:0000256" key="4">
    <source>
        <dbReference type="PROSITE-ProRule" id="PRU00176"/>
    </source>
</evidence>
<feature type="region of interest" description="Disordered" evidence="5">
    <location>
        <begin position="270"/>
        <end position="448"/>
    </location>
</feature>
<dbReference type="EMBL" id="FZQP02001149">
    <property type="protein sequence ID" value="VVC91953.1"/>
    <property type="molecule type" value="Genomic_DNA"/>
</dbReference>
<feature type="compositionally biased region" description="Basic and acidic residues" evidence="5">
    <location>
        <begin position="293"/>
        <end position="323"/>
    </location>
</feature>
<dbReference type="GO" id="GO:0003723">
    <property type="term" value="F:RNA binding"/>
    <property type="evidence" value="ECO:0007669"/>
    <property type="project" value="UniProtKB-UniRule"/>
</dbReference>
<evidence type="ECO:0000256" key="2">
    <source>
        <dbReference type="ARBA" id="ARBA00022884"/>
    </source>
</evidence>
<evidence type="ECO:0000256" key="3">
    <source>
        <dbReference type="ARBA" id="ARBA00023242"/>
    </source>
</evidence>
<feature type="compositionally biased region" description="Basic and acidic residues" evidence="5">
    <location>
        <begin position="220"/>
        <end position="240"/>
    </location>
</feature>
<dbReference type="InterPro" id="IPR000504">
    <property type="entry name" value="RRM_dom"/>
</dbReference>
<feature type="compositionally biased region" description="Basic and acidic residues" evidence="5">
    <location>
        <begin position="332"/>
        <end position="342"/>
    </location>
</feature>
<organism evidence="7 8">
    <name type="scientific">Leptidea sinapis</name>
    <dbReference type="NCBI Taxonomy" id="189913"/>
    <lineage>
        <taxon>Eukaryota</taxon>
        <taxon>Metazoa</taxon>
        <taxon>Ecdysozoa</taxon>
        <taxon>Arthropoda</taxon>
        <taxon>Hexapoda</taxon>
        <taxon>Insecta</taxon>
        <taxon>Pterygota</taxon>
        <taxon>Neoptera</taxon>
        <taxon>Endopterygota</taxon>
        <taxon>Lepidoptera</taxon>
        <taxon>Glossata</taxon>
        <taxon>Ditrysia</taxon>
        <taxon>Papilionoidea</taxon>
        <taxon>Pieridae</taxon>
        <taxon>Dismorphiinae</taxon>
        <taxon>Leptidea</taxon>
    </lineage>
</organism>
<dbReference type="PROSITE" id="PS50102">
    <property type="entry name" value="RRM"/>
    <property type="match status" value="1"/>
</dbReference>
<evidence type="ECO:0000259" key="6">
    <source>
        <dbReference type="PROSITE" id="PS50102"/>
    </source>
</evidence>
<feature type="compositionally biased region" description="Acidic residues" evidence="5">
    <location>
        <begin position="393"/>
        <end position="405"/>
    </location>
</feature>
<evidence type="ECO:0000313" key="8">
    <source>
        <dbReference type="Proteomes" id="UP000324832"/>
    </source>
</evidence>
<sequence>MEENVSLDANKQKEFVKSVKGIKKLLAKKDIDKQTEDGAPEDKLEKKKIRKPKGLVYLSHIPHGFYEHQMTQYFKQFGGVTNVRVIRSPKTGNSKGCAFVEFYDPSVAQIVAETMNNYLMGKRLIKAVYIPPEKQRRAFRKNWSNNNNPRVNSLLKLKKEHNSIKSTADDLKMARNIIKTLNKTKTKLKELGIDYDFFQPVDIPEEIELKPNSSVEIDVKIKNEQNDNNDKNKSVKENNNKRNKTQDIQSISVKKTKDAKNIKLKNVKELDEKVKNTNPKKEKKVKDNVTISKPKDVTKKNKNHDEPKREEKEVKDLKTEKNKKVVKGKGIKQTEEIIDVQKGKQQKLKNSGVKPMEDFISIQESDGDSDGSLEFDSDEFERLMNENDSVGSSDDDDDSGDDDEIINEKIEVQSNKKSVKPILKPSVNVKKNKVQDGKPKQQAALKRKQEQSKLFMGCFVL</sequence>
<keyword evidence="3" id="KW-0539">Nucleus</keyword>
<feature type="domain" description="RRM" evidence="6">
    <location>
        <begin position="54"/>
        <end position="132"/>
    </location>
</feature>
<evidence type="ECO:0000256" key="5">
    <source>
        <dbReference type="SAM" id="MobiDB-lite"/>
    </source>
</evidence>
<dbReference type="InterPro" id="IPR035979">
    <property type="entry name" value="RBD_domain_sf"/>
</dbReference>
<evidence type="ECO:0000313" key="7">
    <source>
        <dbReference type="EMBL" id="VVC91953.1"/>
    </source>
</evidence>
<comment type="subcellular location">
    <subcellularLocation>
        <location evidence="1">Nucleus</location>
        <location evidence="1">Nucleolus</location>
    </subcellularLocation>
</comment>
<feature type="region of interest" description="Disordered" evidence="5">
    <location>
        <begin position="220"/>
        <end position="256"/>
    </location>
</feature>
<feature type="compositionally biased region" description="Acidic residues" evidence="5">
    <location>
        <begin position="365"/>
        <end position="379"/>
    </location>
</feature>
<dbReference type="InterPro" id="IPR012677">
    <property type="entry name" value="Nucleotide-bd_a/b_plait_sf"/>
</dbReference>
<protein>
    <recommendedName>
        <fullName evidence="6">RRM domain-containing protein</fullName>
    </recommendedName>
</protein>
<dbReference type="Gene3D" id="3.30.70.330">
    <property type="match status" value="1"/>
</dbReference>
<dbReference type="CDD" id="cd12307">
    <property type="entry name" value="RRM_NIFK_like"/>
    <property type="match status" value="1"/>
</dbReference>
<proteinExistence type="predicted"/>
<dbReference type="Proteomes" id="UP000324832">
    <property type="component" value="Unassembled WGS sequence"/>
</dbReference>
<keyword evidence="2 4" id="KW-0694">RNA-binding</keyword>
<dbReference type="GO" id="GO:0005730">
    <property type="term" value="C:nucleolus"/>
    <property type="evidence" value="ECO:0007669"/>
    <property type="project" value="UniProtKB-SubCell"/>
</dbReference>
<accession>A0A5E4Q110</accession>
<dbReference type="AlphaFoldDB" id="A0A5E4Q110"/>
<name>A0A5E4Q110_9NEOP</name>
<dbReference type="SMART" id="SM00360">
    <property type="entry name" value="RRM"/>
    <property type="match status" value="1"/>
</dbReference>
<dbReference type="SUPFAM" id="SSF54928">
    <property type="entry name" value="RNA-binding domain, RBD"/>
    <property type="match status" value="1"/>
</dbReference>
<dbReference type="Pfam" id="PF00076">
    <property type="entry name" value="RRM_1"/>
    <property type="match status" value="1"/>
</dbReference>
<keyword evidence="8" id="KW-1185">Reference proteome</keyword>